<dbReference type="Proteomes" id="UP000596661">
    <property type="component" value="Chromosome 1"/>
</dbReference>
<organism evidence="3 4">
    <name type="scientific">Cannabis sativa</name>
    <name type="common">Hemp</name>
    <name type="synonym">Marijuana</name>
    <dbReference type="NCBI Taxonomy" id="3483"/>
    <lineage>
        <taxon>Eukaryota</taxon>
        <taxon>Viridiplantae</taxon>
        <taxon>Streptophyta</taxon>
        <taxon>Embryophyta</taxon>
        <taxon>Tracheophyta</taxon>
        <taxon>Spermatophyta</taxon>
        <taxon>Magnoliopsida</taxon>
        <taxon>eudicotyledons</taxon>
        <taxon>Gunneridae</taxon>
        <taxon>Pentapetalae</taxon>
        <taxon>rosids</taxon>
        <taxon>fabids</taxon>
        <taxon>Rosales</taxon>
        <taxon>Cannabaceae</taxon>
        <taxon>Cannabis</taxon>
    </lineage>
</organism>
<dbReference type="EnsemblPlants" id="evm.model.01.1665">
    <property type="protein sequence ID" value="cds.evm.model.01.1665"/>
    <property type="gene ID" value="evm.TU.01.1665"/>
</dbReference>
<accession>A0A803NI11</accession>
<feature type="compositionally biased region" description="Basic residues" evidence="2">
    <location>
        <begin position="144"/>
        <end position="168"/>
    </location>
</feature>
<dbReference type="OMA" id="CSHTEAN"/>
<name>A0A803NI11_CANSA</name>
<sequence length="178" mass="19926">MVCENHKFVLTEECPKDPISNGPKNVRDIYDAWIQSSNKAKCFMLVSMDDVLQTHGAIIDDKTQVSMILESLSPYFKAFTTNYVINKLEFNMTQILNKLTALENLNNDMSKEGESNIVEAKSNSPPSSSKKRKWNIKDNNGGKPKGKMSPKAKKNKASPKSKDKKGKGKCFYCGVMGH</sequence>
<proteinExistence type="predicted"/>
<dbReference type="AlphaFoldDB" id="A0A803NI11"/>
<keyword evidence="4" id="KW-1185">Reference proteome</keyword>
<protein>
    <recommendedName>
        <fullName evidence="5">Gag/pol protein</fullName>
    </recommendedName>
</protein>
<evidence type="ECO:0000256" key="1">
    <source>
        <dbReference type="SAM" id="Coils"/>
    </source>
</evidence>
<evidence type="ECO:0008006" key="5">
    <source>
        <dbReference type="Google" id="ProtNLM"/>
    </source>
</evidence>
<feature type="region of interest" description="Disordered" evidence="2">
    <location>
        <begin position="114"/>
        <end position="168"/>
    </location>
</feature>
<evidence type="ECO:0000256" key="2">
    <source>
        <dbReference type="SAM" id="MobiDB-lite"/>
    </source>
</evidence>
<reference evidence="3" key="2">
    <citation type="submission" date="2021-03" db="UniProtKB">
        <authorList>
            <consortium name="EnsemblPlants"/>
        </authorList>
    </citation>
    <scope>IDENTIFICATION</scope>
</reference>
<evidence type="ECO:0000313" key="4">
    <source>
        <dbReference type="Proteomes" id="UP000596661"/>
    </source>
</evidence>
<dbReference type="Gramene" id="evm.model.01.1665">
    <property type="protein sequence ID" value="cds.evm.model.01.1665"/>
    <property type="gene ID" value="evm.TU.01.1665"/>
</dbReference>
<reference evidence="3" key="1">
    <citation type="submission" date="2018-11" db="EMBL/GenBank/DDBJ databases">
        <authorList>
            <person name="Grassa J C."/>
        </authorList>
    </citation>
    <scope>NUCLEOTIDE SEQUENCE [LARGE SCALE GENOMIC DNA]</scope>
</reference>
<feature type="coiled-coil region" evidence="1">
    <location>
        <begin position="85"/>
        <end position="112"/>
    </location>
</feature>
<evidence type="ECO:0000313" key="3">
    <source>
        <dbReference type="EnsemblPlants" id="cds.evm.model.01.1665"/>
    </source>
</evidence>
<dbReference type="EMBL" id="UZAU01000042">
    <property type="status" value="NOT_ANNOTATED_CDS"/>
    <property type="molecule type" value="Genomic_DNA"/>
</dbReference>
<keyword evidence="1" id="KW-0175">Coiled coil</keyword>